<evidence type="ECO:0008006" key="3">
    <source>
        <dbReference type="Google" id="ProtNLM"/>
    </source>
</evidence>
<proteinExistence type="predicted"/>
<organism evidence="1 2">
    <name type="scientific">Vitis vinifera</name>
    <name type="common">Grape</name>
    <dbReference type="NCBI Taxonomy" id="29760"/>
    <lineage>
        <taxon>Eukaryota</taxon>
        <taxon>Viridiplantae</taxon>
        <taxon>Streptophyta</taxon>
        <taxon>Embryophyta</taxon>
        <taxon>Tracheophyta</taxon>
        <taxon>Spermatophyta</taxon>
        <taxon>Magnoliopsida</taxon>
        <taxon>eudicotyledons</taxon>
        <taxon>Gunneridae</taxon>
        <taxon>Pentapetalae</taxon>
        <taxon>rosids</taxon>
        <taxon>Vitales</taxon>
        <taxon>Vitaceae</taxon>
        <taxon>Viteae</taxon>
        <taxon>Vitis</taxon>
    </lineage>
</organism>
<gene>
    <name evidence="1" type="ORF">CK203_094547</name>
</gene>
<evidence type="ECO:0000313" key="1">
    <source>
        <dbReference type="EMBL" id="RVW23431.1"/>
    </source>
</evidence>
<protein>
    <recommendedName>
        <fullName evidence="3">Retrotransposon gag domain-containing protein</fullName>
    </recommendedName>
</protein>
<reference evidence="1 2" key="1">
    <citation type="journal article" date="2018" name="PLoS Genet.">
        <title>Population sequencing reveals clonal diversity and ancestral inbreeding in the grapevine cultivar Chardonnay.</title>
        <authorList>
            <person name="Roach M.J."/>
            <person name="Johnson D.L."/>
            <person name="Bohlmann J."/>
            <person name="van Vuuren H.J."/>
            <person name="Jones S.J."/>
            <person name="Pretorius I.S."/>
            <person name="Schmidt S.A."/>
            <person name="Borneman A.R."/>
        </authorList>
    </citation>
    <scope>NUCLEOTIDE SEQUENCE [LARGE SCALE GENOMIC DNA]</scope>
    <source>
        <strain evidence="2">cv. Chardonnay</strain>
        <tissue evidence="1">Leaf</tissue>
    </source>
</reference>
<name>A0A438CJQ6_VITVI</name>
<dbReference type="EMBL" id="QGNW01002196">
    <property type="protein sequence ID" value="RVW23431.1"/>
    <property type="molecule type" value="Genomic_DNA"/>
</dbReference>
<dbReference type="Proteomes" id="UP000288805">
    <property type="component" value="Unassembled WGS sequence"/>
</dbReference>
<dbReference type="AlphaFoldDB" id="A0A438CJQ6"/>
<comment type="caution">
    <text evidence="1">The sequence shown here is derived from an EMBL/GenBank/DDBJ whole genome shotgun (WGS) entry which is preliminary data.</text>
</comment>
<accession>A0A438CJQ6</accession>
<evidence type="ECO:0000313" key="2">
    <source>
        <dbReference type="Proteomes" id="UP000288805"/>
    </source>
</evidence>
<sequence length="390" mass="44760">MPKWIRDSGGRLVKCDTPQRKEFELSLNIMEATPEDQHSHQGRQDNLNEFRSMRDRMHPPRMSAPSCIVPPTEQLVIRPYLVPLLPTFHGMESENLYMEAINACPHHGFDTWLLVRYFYDGMSSSMKQLLETMCGGDFMSKNQEEAMDFLSYVADVSRGWDEPTKGEVGKMKSQLNAFNAKAGMYTLKEDDDMKAKLAAMTRRLKELELKRIHEVQAVAEAPVLVKLCPNCQSYEHLVEECPAISVEREMFRDQANVVGQFRPNNNAPYGNTYNSSWRNHPNFSWKAKATQYQQPDPPSQQSSNLEQAMANLSKVVGDFVGNQEATNAQINQRIDRVESTLNKRMDGMQNDMNQKFDNIQYSISRLTNLNTLQEKGRFPSQPHQNPQRCP</sequence>